<organism evidence="2 3">
    <name type="scientific">Gordonia sputi NBRC 100414</name>
    <dbReference type="NCBI Taxonomy" id="1089453"/>
    <lineage>
        <taxon>Bacteria</taxon>
        <taxon>Bacillati</taxon>
        <taxon>Actinomycetota</taxon>
        <taxon>Actinomycetes</taxon>
        <taxon>Mycobacteriales</taxon>
        <taxon>Gordoniaceae</taxon>
        <taxon>Gordonia</taxon>
    </lineage>
</organism>
<dbReference type="CDD" id="cd06259">
    <property type="entry name" value="YdcF-like"/>
    <property type="match status" value="1"/>
</dbReference>
<keyword evidence="3" id="KW-1185">Reference proteome</keyword>
<evidence type="ECO:0000313" key="3">
    <source>
        <dbReference type="Proteomes" id="UP000005845"/>
    </source>
</evidence>
<reference evidence="2 3" key="1">
    <citation type="submission" date="2012-02" db="EMBL/GenBank/DDBJ databases">
        <title>Whole genome shotgun sequence of Gordonia sputi NBRC 100414.</title>
        <authorList>
            <person name="Yoshida I."/>
            <person name="Hosoyama A."/>
            <person name="Tsuchikane K."/>
            <person name="Katsumata H."/>
            <person name="Yamazaki S."/>
            <person name="Fujita N."/>
        </authorList>
    </citation>
    <scope>NUCLEOTIDE SEQUENCE [LARGE SCALE GENOMIC DNA]</scope>
    <source>
        <strain evidence="2 3">NBRC 100414</strain>
    </source>
</reference>
<name>H5U6F7_9ACTN</name>
<evidence type="ECO:0000313" key="2">
    <source>
        <dbReference type="EMBL" id="GAB41315.1"/>
    </source>
</evidence>
<dbReference type="RefSeq" id="WP_005208622.1">
    <property type="nucleotide sequence ID" value="NZ_BAFC01000123.1"/>
</dbReference>
<protein>
    <recommendedName>
        <fullName evidence="1">DUF218 domain-containing protein</fullName>
    </recommendedName>
</protein>
<dbReference type="Pfam" id="PF02698">
    <property type="entry name" value="DUF218"/>
    <property type="match status" value="1"/>
</dbReference>
<gene>
    <name evidence="2" type="ORF">GOSPT_125_00820</name>
</gene>
<proteinExistence type="predicted"/>
<feature type="domain" description="DUF218" evidence="1">
    <location>
        <begin position="42"/>
        <end position="161"/>
    </location>
</feature>
<sequence>MTGGVRVIGILVAALMVIQLTGAVVGYRLFTDPPAEPPVHSDAIVVLGGAHDGRESFGIDLARAGLAETVLLSNPYPAEDATMRAACQPSDRKVRIVCFAPRPSTTTGEALFTREQARAHHWNRVTVVSWRHHLFRAGVIFRQCLGIDVELVAVPSAYHFSLGAWAFVYAYQFAGTARAALTGCPPG</sequence>
<dbReference type="AlphaFoldDB" id="H5U6F7"/>
<evidence type="ECO:0000259" key="1">
    <source>
        <dbReference type="Pfam" id="PF02698"/>
    </source>
</evidence>
<dbReference type="EMBL" id="BAFC01000123">
    <property type="protein sequence ID" value="GAB41315.1"/>
    <property type="molecule type" value="Genomic_DNA"/>
</dbReference>
<comment type="caution">
    <text evidence="2">The sequence shown here is derived from an EMBL/GenBank/DDBJ whole genome shotgun (WGS) entry which is preliminary data.</text>
</comment>
<dbReference type="eggNOG" id="COG1434">
    <property type="taxonomic scope" value="Bacteria"/>
</dbReference>
<dbReference type="InterPro" id="IPR003848">
    <property type="entry name" value="DUF218"/>
</dbReference>
<accession>H5U6F7</accession>
<dbReference type="Proteomes" id="UP000005845">
    <property type="component" value="Unassembled WGS sequence"/>
</dbReference>